<organism evidence="17 18">
    <name type="scientific">Brachyspira suanatina</name>
    <dbReference type="NCBI Taxonomy" id="381802"/>
    <lineage>
        <taxon>Bacteria</taxon>
        <taxon>Pseudomonadati</taxon>
        <taxon>Spirochaetota</taxon>
        <taxon>Spirochaetia</taxon>
        <taxon>Brachyspirales</taxon>
        <taxon>Brachyspiraceae</taxon>
        <taxon>Brachyspira</taxon>
    </lineage>
</organism>
<evidence type="ECO:0000256" key="5">
    <source>
        <dbReference type="ARBA" id="ARBA00022679"/>
    </source>
</evidence>
<dbReference type="GO" id="GO:0004743">
    <property type="term" value="F:pyruvate kinase activity"/>
    <property type="evidence" value="ECO:0007669"/>
    <property type="project" value="UniProtKB-UniRule"/>
</dbReference>
<evidence type="ECO:0000256" key="4">
    <source>
        <dbReference type="ARBA" id="ARBA00012142"/>
    </source>
</evidence>
<dbReference type="InterPro" id="IPR036918">
    <property type="entry name" value="Pyrv_Knase_C_sf"/>
</dbReference>
<dbReference type="InterPro" id="IPR001697">
    <property type="entry name" value="Pyr_Knase"/>
</dbReference>
<keyword evidence="6" id="KW-0479">Metal-binding</keyword>
<evidence type="ECO:0000256" key="2">
    <source>
        <dbReference type="ARBA" id="ARBA00004997"/>
    </source>
</evidence>
<keyword evidence="11 14" id="KW-0324">Glycolysis</keyword>
<sequence>MRKTKIIATLGPRWSSEDMVRKIIENGADVCRLNFSFGTYDEHLERINIIRKVSNELKKPVAILADLQGPKIRIGKLKEPITVKEGDIVKLSGYKETNDDSIIPTTHSNIAHDVKSGSMLLIADGTIQLIVESSDEASKLVVCKVITGGTILSSKGINLPGAHVTTEVLTEKDVSDALFAAKNGVNYLGMSFVRKAEDVIRLRKILDDNNLQDVGIVSKIENTESLENLEEIIKHSDGVMVARGDLGVEIPFGEVPVWQKKILRMANDIGKITIIATQMLESMTKSPVPSRAEASDVANAVLDGTDVVMMSAETASGDYPIESVKAMVSIVEAAEKSVMRASHENMSYLDRGVNDALTDSASYLSYCLDNKVIIALSRSGYTVKNLSKKRPKTPIVFMSADTDSCNRLAICHNVYTILMPEDLNFSAGISHGGQIDVLEDTLIKHNLANHGDKAILVSGSKWQGRWQENSVRVVVIH</sequence>
<dbReference type="GO" id="GO:0000287">
    <property type="term" value="F:magnesium ion binding"/>
    <property type="evidence" value="ECO:0007669"/>
    <property type="project" value="UniProtKB-UniRule"/>
</dbReference>
<dbReference type="Pfam" id="PF02887">
    <property type="entry name" value="PK_C"/>
    <property type="match status" value="1"/>
</dbReference>
<keyword evidence="5 14" id="KW-0808">Transferase</keyword>
<dbReference type="SUPFAM" id="SSF52935">
    <property type="entry name" value="PK C-terminal domain-like"/>
    <property type="match status" value="1"/>
</dbReference>
<keyword evidence="7" id="KW-0547">Nucleotide-binding</keyword>
<keyword evidence="12 17" id="KW-0670">Pyruvate</keyword>
<feature type="domain" description="Pyruvate kinase barrel" evidence="15">
    <location>
        <begin position="1"/>
        <end position="324"/>
    </location>
</feature>
<dbReference type="InterPro" id="IPR011037">
    <property type="entry name" value="Pyrv_Knase-like_insert_dom_sf"/>
</dbReference>
<evidence type="ECO:0000259" key="15">
    <source>
        <dbReference type="Pfam" id="PF00224"/>
    </source>
</evidence>
<evidence type="ECO:0000256" key="7">
    <source>
        <dbReference type="ARBA" id="ARBA00022741"/>
    </source>
</evidence>
<comment type="catalytic activity">
    <reaction evidence="14">
        <text>pyruvate + ATP = phosphoenolpyruvate + ADP + H(+)</text>
        <dbReference type="Rhea" id="RHEA:18157"/>
        <dbReference type="ChEBI" id="CHEBI:15361"/>
        <dbReference type="ChEBI" id="CHEBI:15378"/>
        <dbReference type="ChEBI" id="CHEBI:30616"/>
        <dbReference type="ChEBI" id="CHEBI:58702"/>
        <dbReference type="ChEBI" id="CHEBI:456216"/>
        <dbReference type="EC" id="2.7.1.40"/>
    </reaction>
</comment>
<dbReference type="InterPro" id="IPR040442">
    <property type="entry name" value="Pyrv_kinase-like_dom_sf"/>
</dbReference>
<dbReference type="InterPro" id="IPR015806">
    <property type="entry name" value="Pyrv_Knase_insert_dom_sf"/>
</dbReference>
<dbReference type="AlphaFoldDB" id="A0A0G4K5B5"/>
<dbReference type="EC" id="2.7.1.40" evidence="4 13"/>
<dbReference type="GO" id="GO:0005524">
    <property type="term" value="F:ATP binding"/>
    <property type="evidence" value="ECO:0007669"/>
    <property type="project" value="UniProtKB-KW"/>
</dbReference>
<comment type="pathway">
    <text evidence="2 14">Carbohydrate degradation; glycolysis; pyruvate from D-glyceraldehyde 3-phosphate: step 5/5.</text>
</comment>
<dbReference type="GO" id="GO:0030955">
    <property type="term" value="F:potassium ion binding"/>
    <property type="evidence" value="ECO:0007669"/>
    <property type="project" value="UniProtKB-UniRule"/>
</dbReference>
<dbReference type="UniPathway" id="UPA00109">
    <property type="reaction ID" value="UER00188"/>
</dbReference>
<evidence type="ECO:0000256" key="14">
    <source>
        <dbReference type="RuleBase" id="RU000504"/>
    </source>
</evidence>
<evidence type="ECO:0000256" key="1">
    <source>
        <dbReference type="ARBA" id="ARBA00001958"/>
    </source>
</evidence>
<dbReference type="InterPro" id="IPR018209">
    <property type="entry name" value="Pyrv_Knase_AS"/>
</dbReference>
<evidence type="ECO:0000256" key="9">
    <source>
        <dbReference type="ARBA" id="ARBA00022840"/>
    </source>
</evidence>
<dbReference type="InterPro" id="IPR015795">
    <property type="entry name" value="Pyrv_Knase_C"/>
</dbReference>
<evidence type="ECO:0000256" key="6">
    <source>
        <dbReference type="ARBA" id="ARBA00022723"/>
    </source>
</evidence>
<evidence type="ECO:0000256" key="3">
    <source>
        <dbReference type="ARBA" id="ARBA00008663"/>
    </source>
</evidence>
<reference evidence="18" key="1">
    <citation type="submission" date="2015-04" db="EMBL/GenBank/DDBJ databases">
        <authorList>
            <person name="Mushtaq Mamoona"/>
        </authorList>
    </citation>
    <scope>NUCLEOTIDE SEQUENCE [LARGE SCALE GENOMIC DNA]</scope>
    <source>
        <strain evidence="18">AN4859/03</strain>
    </source>
</reference>
<dbReference type="SUPFAM" id="SSF51621">
    <property type="entry name" value="Phosphoenolpyruvate/pyruvate domain"/>
    <property type="match status" value="1"/>
</dbReference>
<comment type="similarity">
    <text evidence="3 14">Belongs to the pyruvate kinase family.</text>
</comment>
<feature type="domain" description="Pyruvate kinase C-terminal" evidence="16">
    <location>
        <begin position="355"/>
        <end position="474"/>
    </location>
</feature>
<evidence type="ECO:0000259" key="16">
    <source>
        <dbReference type="Pfam" id="PF02887"/>
    </source>
</evidence>
<dbReference type="OrthoDB" id="9812123at2"/>
<dbReference type="Pfam" id="PF00224">
    <property type="entry name" value="PK"/>
    <property type="match status" value="1"/>
</dbReference>
<dbReference type="EMBL" id="CVLB01000001">
    <property type="protein sequence ID" value="CRF32344.1"/>
    <property type="molecule type" value="Genomic_DNA"/>
</dbReference>
<gene>
    <name evidence="17" type="ORF">BRSU_0731</name>
</gene>
<dbReference type="NCBIfam" id="NF004978">
    <property type="entry name" value="PRK06354.1"/>
    <property type="match status" value="1"/>
</dbReference>
<evidence type="ECO:0000313" key="18">
    <source>
        <dbReference type="Proteomes" id="UP000043763"/>
    </source>
</evidence>
<evidence type="ECO:0000256" key="12">
    <source>
        <dbReference type="ARBA" id="ARBA00023317"/>
    </source>
</evidence>
<dbReference type="InterPro" id="IPR015813">
    <property type="entry name" value="Pyrv/PenolPyrv_kinase-like_dom"/>
</dbReference>
<protein>
    <recommendedName>
        <fullName evidence="4 13">Pyruvate kinase</fullName>
        <ecNumber evidence="4 13">2.7.1.40</ecNumber>
    </recommendedName>
</protein>
<dbReference type="InterPro" id="IPR015793">
    <property type="entry name" value="Pyrv_Knase_brl"/>
</dbReference>
<dbReference type="NCBIfam" id="TIGR01064">
    <property type="entry name" value="pyruv_kin"/>
    <property type="match status" value="1"/>
</dbReference>
<evidence type="ECO:0000256" key="11">
    <source>
        <dbReference type="ARBA" id="ARBA00023152"/>
    </source>
</evidence>
<dbReference type="Gene3D" id="3.40.1380.20">
    <property type="entry name" value="Pyruvate kinase, C-terminal domain"/>
    <property type="match status" value="1"/>
</dbReference>
<dbReference type="NCBIfam" id="NF004491">
    <property type="entry name" value="PRK05826.1"/>
    <property type="match status" value="1"/>
</dbReference>
<dbReference type="Proteomes" id="UP000043763">
    <property type="component" value="Unassembled WGS sequence"/>
</dbReference>
<keyword evidence="8 14" id="KW-0418">Kinase</keyword>
<dbReference type="PROSITE" id="PS00110">
    <property type="entry name" value="PYRUVATE_KINASE"/>
    <property type="match status" value="1"/>
</dbReference>
<dbReference type="PANTHER" id="PTHR11817">
    <property type="entry name" value="PYRUVATE KINASE"/>
    <property type="match status" value="1"/>
</dbReference>
<evidence type="ECO:0000256" key="10">
    <source>
        <dbReference type="ARBA" id="ARBA00022842"/>
    </source>
</evidence>
<dbReference type="PRINTS" id="PR01050">
    <property type="entry name" value="PYRUVTKNASE"/>
</dbReference>
<evidence type="ECO:0000256" key="13">
    <source>
        <dbReference type="NCBIfam" id="TIGR01064"/>
    </source>
</evidence>
<keyword evidence="10 14" id="KW-0460">Magnesium</keyword>
<keyword evidence="9" id="KW-0067">ATP-binding</keyword>
<dbReference type="Gene3D" id="2.40.33.10">
    <property type="entry name" value="PK beta-barrel domain-like"/>
    <property type="match status" value="1"/>
</dbReference>
<dbReference type="RefSeq" id="WP_048593833.1">
    <property type="nucleotide sequence ID" value="NZ_CVLB01000001.1"/>
</dbReference>
<dbReference type="GO" id="GO:0016301">
    <property type="term" value="F:kinase activity"/>
    <property type="evidence" value="ECO:0007669"/>
    <property type="project" value="UniProtKB-KW"/>
</dbReference>
<evidence type="ECO:0000313" key="17">
    <source>
        <dbReference type="EMBL" id="CRF32344.1"/>
    </source>
</evidence>
<dbReference type="Gene3D" id="3.20.20.60">
    <property type="entry name" value="Phosphoenolpyruvate-binding domains"/>
    <property type="match status" value="1"/>
</dbReference>
<evidence type="ECO:0000256" key="8">
    <source>
        <dbReference type="ARBA" id="ARBA00022777"/>
    </source>
</evidence>
<accession>A0A0G4K5B5</accession>
<dbReference type="SUPFAM" id="SSF50800">
    <property type="entry name" value="PK beta-barrel domain-like"/>
    <property type="match status" value="1"/>
</dbReference>
<name>A0A0G4K5B5_9SPIR</name>
<dbReference type="FunFam" id="2.40.33.10:FF:000001">
    <property type="entry name" value="Pyruvate kinase"/>
    <property type="match status" value="1"/>
</dbReference>
<keyword evidence="18" id="KW-1185">Reference proteome</keyword>
<comment type="cofactor">
    <cofactor evidence="1">
        <name>K(+)</name>
        <dbReference type="ChEBI" id="CHEBI:29103"/>
    </cofactor>
</comment>
<proteinExistence type="inferred from homology"/>